<proteinExistence type="predicted"/>
<evidence type="ECO:0000313" key="3">
    <source>
        <dbReference type="EMBL" id="GLS63901.1"/>
    </source>
</evidence>
<evidence type="ECO:0000313" key="5">
    <source>
        <dbReference type="Proteomes" id="UP001156856"/>
    </source>
</evidence>
<organism evidence="2 4">
    <name type="scientific">Methylobacterium oxalidis</name>
    <dbReference type="NCBI Taxonomy" id="944322"/>
    <lineage>
        <taxon>Bacteria</taxon>
        <taxon>Pseudomonadati</taxon>
        <taxon>Pseudomonadota</taxon>
        <taxon>Alphaproteobacteria</taxon>
        <taxon>Hyphomicrobiales</taxon>
        <taxon>Methylobacteriaceae</taxon>
        <taxon>Methylobacterium</taxon>
    </lineage>
</organism>
<keyword evidence="5" id="KW-1185">Reference proteome</keyword>
<reference evidence="2 4" key="3">
    <citation type="submission" date="2019-07" db="EMBL/GenBank/DDBJ databases">
        <title>Whole genome shotgun sequence of Methylobacterium oxalidis NBRC 107715.</title>
        <authorList>
            <person name="Hosoyama A."/>
            <person name="Uohara A."/>
            <person name="Ohji S."/>
            <person name="Ichikawa N."/>
        </authorList>
    </citation>
    <scope>NUCLEOTIDE SEQUENCE [LARGE SCALE GENOMIC DNA]</scope>
    <source>
        <strain evidence="2 4">NBRC 107715</strain>
    </source>
</reference>
<dbReference type="AlphaFoldDB" id="A0A512J976"/>
<feature type="region of interest" description="Disordered" evidence="1">
    <location>
        <begin position="1"/>
        <end position="30"/>
    </location>
</feature>
<evidence type="ECO:0000256" key="1">
    <source>
        <dbReference type="SAM" id="MobiDB-lite"/>
    </source>
</evidence>
<protein>
    <submittedName>
        <fullName evidence="2">Uncharacterized protein</fullName>
    </submittedName>
</protein>
<evidence type="ECO:0000313" key="4">
    <source>
        <dbReference type="Proteomes" id="UP000321960"/>
    </source>
</evidence>
<dbReference type="EMBL" id="BJZU01000105">
    <property type="protein sequence ID" value="GEP06521.1"/>
    <property type="molecule type" value="Genomic_DNA"/>
</dbReference>
<feature type="region of interest" description="Disordered" evidence="1">
    <location>
        <begin position="65"/>
        <end position="84"/>
    </location>
</feature>
<reference evidence="5" key="2">
    <citation type="journal article" date="2019" name="Int. J. Syst. Evol. Microbiol.">
        <title>The Global Catalogue of Microorganisms (GCM) 10K type strain sequencing project: providing services to taxonomists for standard genome sequencing and annotation.</title>
        <authorList>
            <consortium name="The Broad Institute Genomics Platform"/>
            <consortium name="The Broad Institute Genome Sequencing Center for Infectious Disease"/>
            <person name="Wu L."/>
            <person name="Ma J."/>
        </authorList>
    </citation>
    <scope>NUCLEOTIDE SEQUENCE [LARGE SCALE GENOMIC DNA]</scope>
    <source>
        <strain evidence="5">NBRC 107715</strain>
    </source>
</reference>
<gene>
    <name evidence="3" type="ORF">GCM10007888_22820</name>
    <name evidence="2" type="ORF">MOX02_45590</name>
</gene>
<reference evidence="3" key="1">
    <citation type="journal article" date="2014" name="Int. J. Syst. Evol. Microbiol.">
        <title>Complete genome of a new Firmicutes species belonging to the dominant human colonic microbiota ('Ruminococcus bicirculans') reveals two chromosomes and a selective capacity to utilize plant glucans.</title>
        <authorList>
            <consortium name="NISC Comparative Sequencing Program"/>
            <person name="Wegmann U."/>
            <person name="Louis P."/>
            <person name="Goesmann A."/>
            <person name="Henrissat B."/>
            <person name="Duncan S.H."/>
            <person name="Flint H.J."/>
        </authorList>
    </citation>
    <scope>NUCLEOTIDE SEQUENCE</scope>
    <source>
        <strain evidence="3">NBRC 107715</strain>
    </source>
</reference>
<name>A0A512J976_9HYPH</name>
<dbReference type="Proteomes" id="UP001156856">
    <property type="component" value="Unassembled WGS sequence"/>
</dbReference>
<evidence type="ECO:0000313" key="2">
    <source>
        <dbReference type="EMBL" id="GEP06521.1"/>
    </source>
</evidence>
<dbReference type="RefSeq" id="WP_147028060.1">
    <property type="nucleotide sequence ID" value="NZ_BJZU01000105.1"/>
</dbReference>
<dbReference type="Proteomes" id="UP000321960">
    <property type="component" value="Unassembled WGS sequence"/>
</dbReference>
<comment type="caution">
    <text evidence="2">The sequence shown here is derived from an EMBL/GenBank/DDBJ whole genome shotgun (WGS) entry which is preliminary data.</text>
</comment>
<accession>A0A512J976</accession>
<dbReference type="EMBL" id="BSPK01000031">
    <property type="protein sequence ID" value="GLS63901.1"/>
    <property type="molecule type" value="Genomic_DNA"/>
</dbReference>
<sequence>MDSSNMPSNGELVQLDHTGSDNSPALRSPRVNPFRRLWEMDYRRFVPIVPPQAELSPHSFIARRPASRGKAVGELGQHGWRGFN</sequence>
<reference evidence="3" key="4">
    <citation type="submission" date="2023-01" db="EMBL/GenBank/DDBJ databases">
        <title>Draft genome sequence of Methylobacterium oxalidis strain NBRC 107715.</title>
        <authorList>
            <person name="Sun Q."/>
            <person name="Mori K."/>
        </authorList>
    </citation>
    <scope>NUCLEOTIDE SEQUENCE</scope>
    <source>
        <strain evidence="3">NBRC 107715</strain>
    </source>
</reference>